<evidence type="ECO:0000256" key="1">
    <source>
        <dbReference type="SAM" id="MobiDB-lite"/>
    </source>
</evidence>
<feature type="region of interest" description="Disordered" evidence="1">
    <location>
        <begin position="1"/>
        <end position="62"/>
    </location>
</feature>
<organism evidence="2 3">
    <name type="scientific">Portunus trituberculatus</name>
    <name type="common">Swimming crab</name>
    <name type="synonym">Neptunus trituberculatus</name>
    <dbReference type="NCBI Taxonomy" id="210409"/>
    <lineage>
        <taxon>Eukaryota</taxon>
        <taxon>Metazoa</taxon>
        <taxon>Ecdysozoa</taxon>
        <taxon>Arthropoda</taxon>
        <taxon>Crustacea</taxon>
        <taxon>Multicrustacea</taxon>
        <taxon>Malacostraca</taxon>
        <taxon>Eumalacostraca</taxon>
        <taxon>Eucarida</taxon>
        <taxon>Decapoda</taxon>
        <taxon>Pleocyemata</taxon>
        <taxon>Brachyura</taxon>
        <taxon>Eubrachyura</taxon>
        <taxon>Portunoidea</taxon>
        <taxon>Portunidae</taxon>
        <taxon>Portuninae</taxon>
        <taxon>Portunus</taxon>
    </lineage>
</organism>
<evidence type="ECO:0000313" key="2">
    <source>
        <dbReference type="EMBL" id="MPC81158.1"/>
    </source>
</evidence>
<accession>A0A5B7IK07</accession>
<protein>
    <submittedName>
        <fullName evidence="2">Uncharacterized protein</fullName>
    </submittedName>
</protein>
<name>A0A5B7IK07_PORTR</name>
<keyword evidence="3" id="KW-1185">Reference proteome</keyword>
<sequence>MPRHVLDVRPVVQPPAECSGDEEEESLREGEGDSVSVEPRPVPEPRPVRNRRAPAWMADFVN</sequence>
<evidence type="ECO:0000313" key="3">
    <source>
        <dbReference type="Proteomes" id="UP000324222"/>
    </source>
</evidence>
<comment type="caution">
    <text evidence="2">The sequence shown here is derived from an EMBL/GenBank/DDBJ whole genome shotgun (WGS) entry which is preliminary data.</text>
</comment>
<dbReference type="EMBL" id="VSRR010056127">
    <property type="protein sequence ID" value="MPC81158.1"/>
    <property type="molecule type" value="Genomic_DNA"/>
</dbReference>
<reference evidence="2 3" key="1">
    <citation type="submission" date="2019-05" db="EMBL/GenBank/DDBJ databases">
        <title>Another draft genome of Portunus trituberculatus and its Hox gene families provides insights of decapod evolution.</title>
        <authorList>
            <person name="Jeong J.-H."/>
            <person name="Song I."/>
            <person name="Kim S."/>
            <person name="Choi T."/>
            <person name="Kim D."/>
            <person name="Ryu S."/>
            <person name="Kim W."/>
        </authorList>
    </citation>
    <scope>NUCLEOTIDE SEQUENCE [LARGE SCALE GENOMIC DNA]</scope>
    <source>
        <tissue evidence="2">Muscle</tissue>
    </source>
</reference>
<gene>
    <name evidence="2" type="ORF">E2C01_075763</name>
</gene>
<dbReference type="AlphaFoldDB" id="A0A5B7IK07"/>
<dbReference type="Proteomes" id="UP000324222">
    <property type="component" value="Unassembled WGS sequence"/>
</dbReference>
<proteinExistence type="predicted"/>